<dbReference type="InParanoid" id="A0A165J8I5"/>
<proteinExistence type="predicted"/>
<dbReference type="OrthoDB" id="4584900at2759"/>
<name>A0A165J8I5_9BASI</name>
<evidence type="ECO:0000313" key="1">
    <source>
        <dbReference type="EMBL" id="KZT61513.1"/>
    </source>
</evidence>
<dbReference type="Proteomes" id="UP000076842">
    <property type="component" value="Unassembled WGS sequence"/>
</dbReference>
<keyword evidence="2" id="KW-1185">Reference proteome</keyword>
<sequence length="298" mass="31909">MVLITNIVRATVAFTIAVSTASASFPLPRMHIRKDVDELLIHRHAASRTISTHCPHRLLTTPANPAVEAPAAKRSNNPNLLTPGTPVSGLVQAYAGSSSSRKRDDSLGYFSPMISALETWDGLYRRCSRADPGCVPVPFTFTVPDSADELIQIGYEGFDGLILSLVGLYIDHVSWEGSNEDGHWVDYDMSLGAGNTNYLIFADWGQNTTVGTPPTYVEGAAAGWTETSVFSIDPATGALGVHWVNPDGTYASPVFLLYSPSTNMVYVTGDVDLLGTTLGVDDLEPLTLIFSPGELASS</sequence>
<evidence type="ECO:0000313" key="2">
    <source>
        <dbReference type="Proteomes" id="UP000076842"/>
    </source>
</evidence>
<dbReference type="AlphaFoldDB" id="A0A165J8I5"/>
<accession>A0A165J8I5</accession>
<dbReference type="EMBL" id="KV423922">
    <property type="protein sequence ID" value="KZT61513.1"/>
    <property type="molecule type" value="Genomic_DNA"/>
</dbReference>
<reference evidence="1 2" key="1">
    <citation type="journal article" date="2016" name="Mol. Biol. Evol.">
        <title>Comparative Genomics of Early-Diverging Mushroom-Forming Fungi Provides Insights into the Origins of Lignocellulose Decay Capabilities.</title>
        <authorList>
            <person name="Nagy L.G."/>
            <person name="Riley R."/>
            <person name="Tritt A."/>
            <person name="Adam C."/>
            <person name="Daum C."/>
            <person name="Floudas D."/>
            <person name="Sun H."/>
            <person name="Yadav J.S."/>
            <person name="Pangilinan J."/>
            <person name="Larsson K.H."/>
            <person name="Matsuura K."/>
            <person name="Barry K."/>
            <person name="Labutti K."/>
            <person name="Kuo R."/>
            <person name="Ohm R.A."/>
            <person name="Bhattacharya S.S."/>
            <person name="Shirouzu T."/>
            <person name="Yoshinaga Y."/>
            <person name="Martin F.M."/>
            <person name="Grigoriev I.V."/>
            <person name="Hibbett D.S."/>
        </authorList>
    </citation>
    <scope>NUCLEOTIDE SEQUENCE [LARGE SCALE GENOMIC DNA]</scope>
    <source>
        <strain evidence="1 2">HHB12733</strain>
    </source>
</reference>
<protein>
    <submittedName>
        <fullName evidence="1">Uncharacterized protein</fullName>
    </submittedName>
</protein>
<gene>
    <name evidence="1" type="ORF">CALCODRAFT_506097</name>
</gene>
<organism evidence="1 2">
    <name type="scientific">Calocera cornea HHB12733</name>
    <dbReference type="NCBI Taxonomy" id="1353952"/>
    <lineage>
        <taxon>Eukaryota</taxon>
        <taxon>Fungi</taxon>
        <taxon>Dikarya</taxon>
        <taxon>Basidiomycota</taxon>
        <taxon>Agaricomycotina</taxon>
        <taxon>Dacrymycetes</taxon>
        <taxon>Dacrymycetales</taxon>
        <taxon>Dacrymycetaceae</taxon>
        <taxon>Calocera</taxon>
    </lineage>
</organism>
<dbReference type="STRING" id="1353952.A0A165J8I5"/>